<dbReference type="PANTHER" id="PTHR31225">
    <property type="entry name" value="OS04G0344100 PROTEIN-RELATED"/>
    <property type="match status" value="1"/>
</dbReference>
<evidence type="ECO:0000256" key="3">
    <source>
        <dbReference type="ARBA" id="ARBA00022723"/>
    </source>
</evidence>
<dbReference type="InterPro" id="IPR001906">
    <property type="entry name" value="Terpene_synth_N"/>
</dbReference>
<keyword evidence="3" id="KW-0479">Metal-binding</keyword>
<reference evidence="9" key="1">
    <citation type="submission" date="2019-09" db="EMBL/GenBank/DDBJ databases">
        <title>Draft genome information of white flower Hibiscus syriacus.</title>
        <authorList>
            <person name="Kim Y.-M."/>
        </authorList>
    </citation>
    <scope>NUCLEOTIDE SEQUENCE [LARGE SCALE GENOMIC DNA]</scope>
    <source>
        <strain evidence="9">YM2019G1</strain>
    </source>
</reference>
<dbReference type="Gene3D" id="1.10.600.10">
    <property type="entry name" value="Farnesyl Diphosphate Synthase"/>
    <property type="match status" value="1"/>
</dbReference>
<evidence type="ECO:0000259" key="8">
    <source>
        <dbReference type="Pfam" id="PF03936"/>
    </source>
</evidence>
<accession>A0A6A3D0F6</accession>
<dbReference type="CDD" id="cd00684">
    <property type="entry name" value="Terpene_cyclase_plant_C1"/>
    <property type="match status" value="1"/>
</dbReference>
<dbReference type="SUPFAM" id="SSF48576">
    <property type="entry name" value="Terpenoid synthases"/>
    <property type="match status" value="1"/>
</dbReference>
<dbReference type="GO" id="GO:0000287">
    <property type="term" value="F:magnesium ion binding"/>
    <property type="evidence" value="ECO:0007669"/>
    <property type="project" value="InterPro"/>
</dbReference>
<sequence length="479" mass="55890">MASSLLSLTPSFFGKTPKVAPLISQRCRGSVAYIASTKIFGSSTSRRSGNYQPCFWNDDDLQLLSGDYKGHEYAKQVEVLKRKVKTILNDIVEHDQLLDQLKMIDSLQRLGVAYHFDDEINMMLLNIYQNSDNQMRKENLYAAALEFRLLKEYGYHSSPEIFNCFRDDRGRFRPSLCKDIMAMLSLYEASYYCFEGESIMEAAWHFTMPRLEARWYINVYERRSDSNPIVLELEKLDFNVLQAMHQEELKDMSRWWKNTGLGEKLSFAMNTLVESFLWTMGIAFKPEFRSCRKTLTKAIALITVIDDIYDVYGTLEELQFFTDAVERQDIKAMIQLPDYMKICFLALYNTVNEMTYDILKEQGHNVVSNLKKGWVDLLRSYMLEARWYHSAYTPTFEEYMENAWISITGTLIATQASLFVTNKINEKELEFLESYPELLHWSSVDELKRGDVSKSIQCYMHGNGVPEESARKHIKNLIR</sequence>
<dbReference type="InterPro" id="IPR036965">
    <property type="entry name" value="Terpene_synth_N_sf"/>
</dbReference>
<keyword evidence="6" id="KW-0456">Lyase</keyword>
<evidence type="ECO:0000256" key="4">
    <source>
        <dbReference type="ARBA" id="ARBA00022842"/>
    </source>
</evidence>
<organism evidence="9 10">
    <name type="scientific">Hibiscus syriacus</name>
    <name type="common">Rose of Sharon</name>
    <dbReference type="NCBI Taxonomy" id="106335"/>
    <lineage>
        <taxon>Eukaryota</taxon>
        <taxon>Viridiplantae</taxon>
        <taxon>Streptophyta</taxon>
        <taxon>Embryophyta</taxon>
        <taxon>Tracheophyta</taxon>
        <taxon>Spermatophyta</taxon>
        <taxon>Magnoliopsida</taxon>
        <taxon>eudicotyledons</taxon>
        <taxon>Gunneridae</taxon>
        <taxon>Pentapetalae</taxon>
        <taxon>rosids</taxon>
        <taxon>malvids</taxon>
        <taxon>Malvales</taxon>
        <taxon>Malvaceae</taxon>
        <taxon>Malvoideae</taxon>
        <taxon>Hibiscus</taxon>
    </lineage>
</organism>
<comment type="cofactor">
    <cofactor evidence="2">
        <name>Mg(2+)</name>
        <dbReference type="ChEBI" id="CHEBI:18420"/>
    </cofactor>
</comment>
<keyword evidence="10" id="KW-1185">Reference proteome</keyword>
<keyword evidence="5" id="KW-0464">Manganese</keyword>
<dbReference type="AlphaFoldDB" id="A0A6A3D0F6"/>
<dbReference type="Proteomes" id="UP000436088">
    <property type="component" value="Unassembled WGS sequence"/>
</dbReference>
<dbReference type="GO" id="GO:0016102">
    <property type="term" value="P:diterpenoid biosynthetic process"/>
    <property type="evidence" value="ECO:0007669"/>
    <property type="project" value="InterPro"/>
</dbReference>
<evidence type="ECO:0000313" key="9">
    <source>
        <dbReference type="EMBL" id="KAE8733208.1"/>
    </source>
</evidence>
<gene>
    <name evidence="9" type="ORF">F3Y22_tig00001478pilonHSYRG00416</name>
</gene>
<dbReference type="EMBL" id="VEPZ02000123">
    <property type="protein sequence ID" value="KAE8733208.1"/>
    <property type="molecule type" value="Genomic_DNA"/>
</dbReference>
<dbReference type="Pfam" id="PF03936">
    <property type="entry name" value="Terpene_synth_C"/>
    <property type="match status" value="1"/>
</dbReference>
<dbReference type="SFLD" id="SFLDG01019">
    <property type="entry name" value="Terpene_Cyclase_Like_1_C_Termi"/>
    <property type="match status" value="1"/>
</dbReference>
<dbReference type="InterPro" id="IPR008949">
    <property type="entry name" value="Isoprenoid_synthase_dom_sf"/>
</dbReference>
<dbReference type="InterPro" id="IPR034741">
    <property type="entry name" value="Terpene_cyclase-like_1_C"/>
</dbReference>
<protein>
    <submittedName>
        <fullName evidence="9">(R)-limonene synthase 1</fullName>
    </submittedName>
</protein>
<dbReference type="InterPro" id="IPR005630">
    <property type="entry name" value="Terpene_synthase_metal-bd"/>
</dbReference>
<dbReference type="PANTHER" id="PTHR31225:SF245">
    <property type="entry name" value="(-)-ALPHA-TERPINEOL SYNTHASE-LIKE"/>
    <property type="match status" value="1"/>
</dbReference>
<evidence type="ECO:0000256" key="2">
    <source>
        <dbReference type="ARBA" id="ARBA00001946"/>
    </source>
</evidence>
<keyword evidence="4" id="KW-0460">Magnesium</keyword>
<evidence type="ECO:0000256" key="5">
    <source>
        <dbReference type="ARBA" id="ARBA00023211"/>
    </source>
</evidence>
<dbReference type="InterPro" id="IPR050148">
    <property type="entry name" value="Terpene_synthase-like"/>
</dbReference>
<comment type="cofactor">
    <cofactor evidence="1">
        <name>Mn(2+)</name>
        <dbReference type="ChEBI" id="CHEBI:29035"/>
    </cofactor>
</comment>
<name>A0A6A3D0F6_HIBSY</name>
<dbReference type="InterPro" id="IPR044814">
    <property type="entry name" value="Terpene_cyclase_plant_C1"/>
</dbReference>
<evidence type="ECO:0000313" key="10">
    <source>
        <dbReference type="Proteomes" id="UP000436088"/>
    </source>
</evidence>
<dbReference type="InterPro" id="IPR008930">
    <property type="entry name" value="Terpenoid_cyclase/PrenylTrfase"/>
</dbReference>
<dbReference type="SUPFAM" id="SSF48239">
    <property type="entry name" value="Terpenoid cyclases/Protein prenyltransferases"/>
    <property type="match status" value="1"/>
</dbReference>
<proteinExistence type="predicted"/>
<evidence type="ECO:0000259" key="7">
    <source>
        <dbReference type="Pfam" id="PF01397"/>
    </source>
</evidence>
<dbReference type="Pfam" id="PF01397">
    <property type="entry name" value="Terpene_synth"/>
    <property type="match status" value="1"/>
</dbReference>
<dbReference type="SFLD" id="SFLDS00005">
    <property type="entry name" value="Isoprenoid_Synthase_Type_I"/>
    <property type="match status" value="1"/>
</dbReference>
<dbReference type="GO" id="GO:0010333">
    <property type="term" value="F:terpene synthase activity"/>
    <property type="evidence" value="ECO:0007669"/>
    <property type="project" value="InterPro"/>
</dbReference>
<dbReference type="Gene3D" id="1.50.10.130">
    <property type="entry name" value="Terpene synthase, N-terminal domain"/>
    <property type="match status" value="2"/>
</dbReference>
<comment type="caution">
    <text evidence="9">The sequence shown here is derived from an EMBL/GenBank/DDBJ whole genome shotgun (WGS) entry which is preliminary data.</text>
</comment>
<feature type="domain" description="Terpene synthase N-terminal" evidence="7">
    <location>
        <begin position="56"/>
        <end position="212"/>
    </location>
</feature>
<feature type="domain" description="Terpene synthase metal-binding" evidence="8">
    <location>
        <begin position="257"/>
        <end position="479"/>
    </location>
</feature>
<evidence type="ECO:0000256" key="1">
    <source>
        <dbReference type="ARBA" id="ARBA00001936"/>
    </source>
</evidence>
<evidence type="ECO:0000256" key="6">
    <source>
        <dbReference type="ARBA" id="ARBA00023239"/>
    </source>
</evidence>